<evidence type="ECO:0000256" key="4">
    <source>
        <dbReference type="SAM" id="MobiDB-lite"/>
    </source>
</evidence>
<reference evidence="6 7" key="1">
    <citation type="journal article" date="2014" name="Nat. Commun.">
        <title>Klebsormidium flaccidum genome reveals primary factors for plant terrestrial adaptation.</title>
        <authorList>
            <person name="Hori K."/>
            <person name="Maruyama F."/>
            <person name="Fujisawa T."/>
            <person name="Togashi T."/>
            <person name="Yamamoto N."/>
            <person name="Seo M."/>
            <person name="Sato S."/>
            <person name="Yamada T."/>
            <person name="Mori H."/>
            <person name="Tajima N."/>
            <person name="Moriyama T."/>
            <person name="Ikeuchi M."/>
            <person name="Watanabe M."/>
            <person name="Wada H."/>
            <person name="Kobayashi K."/>
            <person name="Saito M."/>
            <person name="Masuda T."/>
            <person name="Sasaki-Sekimoto Y."/>
            <person name="Mashiguchi K."/>
            <person name="Awai K."/>
            <person name="Shimojima M."/>
            <person name="Masuda S."/>
            <person name="Iwai M."/>
            <person name="Nobusawa T."/>
            <person name="Narise T."/>
            <person name="Kondo S."/>
            <person name="Saito H."/>
            <person name="Sato R."/>
            <person name="Murakawa M."/>
            <person name="Ihara Y."/>
            <person name="Oshima-Yamada Y."/>
            <person name="Ohtaka K."/>
            <person name="Satoh M."/>
            <person name="Sonobe K."/>
            <person name="Ishii M."/>
            <person name="Ohtani R."/>
            <person name="Kanamori-Sato M."/>
            <person name="Honoki R."/>
            <person name="Miyazaki D."/>
            <person name="Mochizuki H."/>
            <person name="Umetsu J."/>
            <person name="Higashi K."/>
            <person name="Shibata D."/>
            <person name="Kamiya Y."/>
            <person name="Sato N."/>
            <person name="Nakamura Y."/>
            <person name="Tabata S."/>
            <person name="Ida S."/>
            <person name="Kurokawa K."/>
            <person name="Ohta H."/>
        </authorList>
    </citation>
    <scope>NUCLEOTIDE SEQUENCE [LARGE SCALE GENOMIC DNA]</scope>
    <source>
        <strain evidence="6 7">NIES-2285</strain>
    </source>
</reference>
<dbReference type="STRING" id="105231.A0A1Y1IKT8"/>
<proteinExistence type="predicted"/>
<feature type="region of interest" description="Disordered" evidence="4">
    <location>
        <begin position="323"/>
        <end position="342"/>
    </location>
</feature>
<sequence length="501" mass="54093">MEGRSREGSLRRTMAEYGEVLDLDERKPGSGNWLDANASQGGEDGQFANSFLYLEQASRMDIPYGLAGGSGDFPPSDFNPDHLLNAGLSNDFLGGLEPLQILPPSTDAHEAGGLLHSNSWRGIADYYVNNQGEQVEPLPERYVLPQWVKDLRIGPGAVPTVNLKPPGGVLLKGLGTPLPPSPRSIRAAVLGLPDLRGDVTPWGAEAFGGGEGDWRTRGAAARVGGGDGAQRREEDGAAAGTPLPWASSPYYPASTPGRKLLSPTNHSAAERRRRDRINDRFDILRRLIPGTQKADKATVLKAVIDYVSRLQAAGADNLLQKEATDEQTASHPQQQAAMSEVYTPTVSARSPGWLSEEEEATSLQDKIAVDVRDQSYVVRITCPTRGGLLFDVIATLKQLGLEVTDGELSSCRGRVLHVFYVPIRNVSKEVIKAKLEAAVFPGRHQAVSSPPRLTAQLGLPKKEALVLPHEPPVQLHLPPKTQRRVGAQGTTNRKRRLSGGQ</sequence>
<dbReference type="GO" id="GO:0046983">
    <property type="term" value="F:protein dimerization activity"/>
    <property type="evidence" value="ECO:0007669"/>
    <property type="project" value="InterPro"/>
</dbReference>
<dbReference type="InterPro" id="IPR045847">
    <property type="entry name" value="AIG1-like"/>
</dbReference>
<dbReference type="InterPro" id="IPR045865">
    <property type="entry name" value="ACT-like_dom_sf"/>
</dbReference>
<gene>
    <name evidence="6" type="ORF">KFL_005060040</name>
</gene>
<keyword evidence="7" id="KW-1185">Reference proteome</keyword>
<dbReference type="InterPro" id="IPR036638">
    <property type="entry name" value="HLH_DNA-bd_sf"/>
</dbReference>
<evidence type="ECO:0000256" key="1">
    <source>
        <dbReference type="ARBA" id="ARBA00004123"/>
    </source>
</evidence>
<feature type="domain" description="BHLH" evidence="5">
    <location>
        <begin position="261"/>
        <end position="310"/>
    </location>
</feature>
<keyword evidence="3" id="KW-0539">Nucleus</keyword>
<dbReference type="Pfam" id="PF00010">
    <property type="entry name" value="HLH"/>
    <property type="match status" value="1"/>
</dbReference>
<protein>
    <submittedName>
        <fullName evidence="6">Basic helix-loop-helix DNA-binding superfamily protein</fullName>
    </submittedName>
</protein>
<feature type="region of interest" description="Disordered" evidence="4">
    <location>
        <begin position="472"/>
        <end position="501"/>
    </location>
</feature>
<feature type="compositionally biased region" description="Basic residues" evidence="4">
    <location>
        <begin position="492"/>
        <end position="501"/>
    </location>
</feature>
<evidence type="ECO:0000259" key="5">
    <source>
        <dbReference type="PROSITE" id="PS50888"/>
    </source>
</evidence>
<dbReference type="SUPFAM" id="SSF55021">
    <property type="entry name" value="ACT-like"/>
    <property type="match status" value="1"/>
</dbReference>
<evidence type="ECO:0000313" key="6">
    <source>
        <dbReference type="EMBL" id="GAQ89277.1"/>
    </source>
</evidence>
<dbReference type="Pfam" id="PF22754">
    <property type="entry name" value="bHLH-TF_ACT-like_plant"/>
    <property type="match status" value="1"/>
</dbReference>
<dbReference type="GO" id="GO:0003677">
    <property type="term" value="F:DNA binding"/>
    <property type="evidence" value="ECO:0007669"/>
    <property type="project" value="UniProtKB-KW"/>
</dbReference>
<keyword evidence="2 6" id="KW-0238">DNA-binding</keyword>
<dbReference type="SUPFAM" id="SSF47459">
    <property type="entry name" value="HLH, helix-loop-helix DNA-binding domain"/>
    <property type="match status" value="1"/>
</dbReference>
<dbReference type="CDD" id="cd04873">
    <property type="entry name" value="ACT_UUR-ACR-like"/>
    <property type="match status" value="1"/>
</dbReference>
<dbReference type="Gene3D" id="4.10.280.10">
    <property type="entry name" value="Helix-loop-helix DNA-binding domain"/>
    <property type="match status" value="1"/>
</dbReference>
<dbReference type="Proteomes" id="UP000054558">
    <property type="component" value="Unassembled WGS sequence"/>
</dbReference>
<dbReference type="GO" id="GO:0005634">
    <property type="term" value="C:nucleus"/>
    <property type="evidence" value="ECO:0007669"/>
    <property type="project" value="UniProtKB-SubCell"/>
</dbReference>
<dbReference type="AlphaFoldDB" id="A0A1Y1IKT8"/>
<comment type="subcellular location">
    <subcellularLocation>
        <location evidence="1">Nucleus</location>
    </subcellularLocation>
</comment>
<dbReference type="PROSITE" id="PS50888">
    <property type="entry name" value="BHLH"/>
    <property type="match status" value="1"/>
</dbReference>
<evidence type="ECO:0000256" key="2">
    <source>
        <dbReference type="ARBA" id="ARBA00023125"/>
    </source>
</evidence>
<feature type="compositionally biased region" description="Polar residues" evidence="4">
    <location>
        <begin position="326"/>
        <end position="342"/>
    </location>
</feature>
<feature type="region of interest" description="Disordered" evidence="4">
    <location>
        <begin position="206"/>
        <end position="247"/>
    </location>
</feature>
<organism evidence="6 7">
    <name type="scientific">Klebsormidium nitens</name>
    <name type="common">Green alga</name>
    <name type="synonym">Ulothrix nitens</name>
    <dbReference type="NCBI Taxonomy" id="105231"/>
    <lineage>
        <taxon>Eukaryota</taxon>
        <taxon>Viridiplantae</taxon>
        <taxon>Streptophyta</taxon>
        <taxon>Klebsormidiophyceae</taxon>
        <taxon>Klebsormidiales</taxon>
        <taxon>Klebsormidiaceae</taxon>
        <taxon>Klebsormidium</taxon>
    </lineage>
</organism>
<dbReference type="PANTHER" id="PTHR45844:SF2">
    <property type="entry name" value="TRANSCRIPTION FACTOR BHLH30"/>
    <property type="match status" value="1"/>
</dbReference>
<evidence type="ECO:0000256" key="3">
    <source>
        <dbReference type="ARBA" id="ARBA00023242"/>
    </source>
</evidence>
<accession>A0A1Y1IKT8</accession>
<dbReference type="EMBL" id="DF237455">
    <property type="protein sequence ID" value="GAQ89277.1"/>
    <property type="molecule type" value="Genomic_DNA"/>
</dbReference>
<evidence type="ECO:0000313" key="7">
    <source>
        <dbReference type="Proteomes" id="UP000054558"/>
    </source>
</evidence>
<dbReference type="PANTHER" id="PTHR45844">
    <property type="entry name" value="TRANSCRIPTION FACTOR BHLH30"/>
    <property type="match status" value="1"/>
</dbReference>
<dbReference type="SMART" id="SM00353">
    <property type="entry name" value="HLH"/>
    <property type="match status" value="1"/>
</dbReference>
<dbReference type="GO" id="GO:0003700">
    <property type="term" value="F:DNA-binding transcription factor activity"/>
    <property type="evidence" value="ECO:0007669"/>
    <property type="project" value="InterPro"/>
</dbReference>
<feature type="region of interest" description="Disordered" evidence="4">
    <location>
        <begin position="21"/>
        <end position="41"/>
    </location>
</feature>
<dbReference type="InterPro" id="IPR011598">
    <property type="entry name" value="bHLH_dom"/>
</dbReference>
<dbReference type="InterPro" id="IPR054502">
    <property type="entry name" value="bHLH-TF_ACT-like_plant"/>
</dbReference>
<name>A0A1Y1IKT8_KLENI</name>